<evidence type="ECO:0000313" key="1">
    <source>
        <dbReference type="EMBL" id="KAJ1347586.1"/>
    </source>
</evidence>
<proteinExistence type="predicted"/>
<dbReference type="Proteomes" id="UP001196413">
    <property type="component" value="Unassembled WGS sequence"/>
</dbReference>
<organism evidence="1 2">
    <name type="scientific">Parelaphostrongylus tenuis</name>
    <name type="common">Meningeal worm</name>
    <dbReference type="NCBI Taxonomy" id="148309"/>
    <lineage>
        <taxon>Eukaryota</taxon>
        <taxon>Metazoa</taxon>
        <taxon>Ecdysozoa</taxon>
        <taxon>Nematoda</taxon>
        <taxon>Chromadorea</taxon>
        <taxon>Rhabditida</taxon>
        <taxon>Rhabditina</taxon>
        <taxon>Rhabditomorpha</taxon>
        <taxon>Strongyloidea</taxon>
        <taxon>Metastrongylidae</taxon>
        <taxon>Parelaphostrongylus</taxon>
    </lineage>
</organism>
<protein>
    <submittedName>
        <fullName evidence="1">Uncharacterized protein</fullName>
    </submittedName>
</protein>
<reference evidence="1" key="1">
    <citation type="submission" date="2021-06" db="EMBL/GenBank/DDBJ databases">
        <title>Parelaphostrongylus tenuis whole genome reference sequence.</title>
        <authorList>
            <person name="Garwood T.J."/>
            <person name="Larsen P.A."/>
            <person name="Fountain-Jones N.M."/>
            <person name="Garbe J.R."/>
            <person name="Macchietto M.G."/>
            <person name="Kania S.A."/>
            <person name="Gerhold R.W."/>
            <person name="Richards J.E."/>
            <person name="Wolf T.M."/>
        </authorList>
    </citation>
    <scope>NUCLEOTIDE SEQUENCE</scope>
    <source>
        <strain evidence="1">MNPRO001-30</strain>
        <tissue evidence="1">Meninges</tissue>
    </source>
</reference>
<feature type="non-terminal residue" evidence="1">
    <location>
        <position position="1"/>
    </location>
</feature>
<dbReference type="AlphaFoldDB" id="A0AAD5MEK4"/>
<evidence type="ECO:0000313" key="2">
    <source>
        <dbReference type="Proteomes" id="UP001196413"/>
    </source>
</evidence>
<name>A0AAD5MEK4_PARTN</name>
<dbReference type="EMBL" id="JAHQIW010000349">
    <property type="protein sequence ID" value="KAJ1347586.1"/>
    <property type="molecule type" value="Genomic_DNA"/>
</dbReference>
<comment type="caution">
    <text evidence="1">The sequence shown here is derived from an EMBL/GenBank/DDBJ whole genome shotgun (WGS) entry which is preliminary data.</text>
</comment>
<gene>
    <name evidence="1" type="ORF">KIN20_002683</name>
</gene>
<keyword evidence="2" id="KW-1185">Reference proteome</keyword>
<accession>A0AAD5MEK4</accession>
<sequence>MDEKNSGVVFEENISAFLEDHPKSWADMFVTCSPVDSWSGCLVAVDLMQCLDIDIE</sequence>